<dbReference type="AlphaFoldDB" id="A0A1T4Y353"/>
<sequence length="348" mass="37346">MPRYLKKWSGGWWLIGLLVLLFVGAGSSPASAEEPSDITWSVRPASSAGPDGRSWIETSLEPRSTIIEHLAVTNFSDQPVTFTLTSADGYFTEEGRFNMLPTAQPSVDAGTWISIEPTVTLPAHGMATVPFTITVPPNAEPGDHAAGVAASVLGSSVDDTGSRVTVDSRVGFRVMTLVEGDLKPAASIDLLNATYEPTWNPFGSGSADVTFNVKNSGNTRLIIDGTVRAGDVESEIHASNTPDEELLPGENRNFTVKLTGVYPTFQIPITVELRPDAPTLPDGTRLDPVVEKTTVWAPPLPLLGMTVMAIALGLIITKIAIIRRRRIAALVDRAREEGRREAHHESSS</sequence>
<keyword evidence="1" id="KW-0472">Membrane</keyword>
<protein>
    <recommendedName>
        <fullName evidence="4">DUF916 domain-containing protein</fullName>
    </recommendedName>
</protein>
<evidence type="ECO:0000313" key="3">
    <source>
        <dbReference type="Proteomes" id="UP000189735"/>
    </source>
</evidence>
<reference evidence="3" key="1">
    <citation type="submission" date="2017-02" db="EMBL/GenBank/DDBJ databases">
        <authorList>
            <person name="Varghese N."/>
            <person name="Submissions S."/>
        </authorList>
    </citation>
    <scope>NUCLEOTIDE SEQUENCE [LARGE SCALE GENOMIC DNA]</scope>
    <source>
        <strain evidence="3">VKM Ac-2052</strain>
    </source>
</reference>
<organism evidence="2 3">
    <name type="scientific">Agreia bicolorata</name>
    <dbReference type="NCBI Taxonomy" id="110935"/>
    <lineage>
        <taxon>Bacteria</taxon>
        <taxon>Bacillati</taxon>
        <taxon>Actinomycetota</taxon>
        <taxon>Actinomycetes</taxon>
        <taxon>Micrococcales</taxon>
        <taxon>Microbacteriaceae</taxon>
        <taxon>Agreia</taxon>
    </lineage>
</organism>
<keyword evidence="1" id="KW-1133">Transmembrane helix</keyword>
<name>A0A1T4Y353_9MICO</name>
<evidence type="ECO:0000256" key="1">
    <source>
        <dbReference type="SAM" id="Phobius"/>
    </source>
</evidence>
<gene>
    <name evidence="2" type="ORF">SAMN06295879_2119</name>
</gene>
<proteinExistence type="predicted"/>
<dbReference type="Proteomes" id="UP000189735">
    <property type="component" value="Unassembled WGS sequence"/>
</dbReference>
<evidence type="ECO:0000313" key="2">
    <source>
        <dbReference type="EMBL" id="SKA95918.1"/>
    </source>
</evidence>
<keyword evidence="1" id="KW-0812">Transmembrane</keyword>
<accession>A0A1T4Y353</accession>
<feature type="transmembrane region" description="Helical" evidence="1">
    <location>
        <begin position="295"/>
        <end position="316"/>
    </location>
</feature>
<dbReference type="EMBL" id="FUYG01000005">
    <property type="protein sequence ID" value="SKA95918.1"/>
    <property type="molecule type" value="Genomic_DNA"/>
</dbReference>
<evidence type="ECO:0008006" key="4">
    <source>
        <dbReference type="Google" id="ProtNLM"/>
    </source>
</evidence>